<dbReference type="PANTHER" id="PTHR12110:SF53">
    <property type="entry name" value="BLR5974 PROTEIN"/>
    <property type="match status" value="1"/>
</dbReference>
<dbReference type="EMBL" id="FXAZ01000001">
    <property type="protein sequence ID" value="SMG19098.1"/>
    <property type="molecule type" value="Genomic_DNA"/>
</dbReference>
<name>A0A1X7IVJ8_9BACL</name>
<dbReference type="OrthoDB" id="3185623at2"/>
<gene>
    <name evidence="2" type="ORF">SAMN06295960_0870</name>
</gene>
<dbReference type="PANTHER" id="PTHR12110">
    <property type="entry name" value="HYDROXYPYRUVATE ISOMERASE"/>
    <property type="match status" value="1"/>
</dbReference>
<reference evidence="2 3" key="1">
    <citation type="submission" date="2017-04" db="EMBL/GenBank/DDBJ databases">
        <authorList>
            <person name="Afonso C.L."/>
            <person name="Miller P.J."/>
            <person name="Scott M.A."/>
            <person name="Spackman E."/>
            <person name="Goraichik I."/>
            <person name="Dimitrov K.M."/>
            <person name="Suarez D.L."/>
            <person name="Swayne D.E."/>
        </authorList>
    </citation>
    <scope>NUCLEOTIDE SEQUENCE [LARGE SCALE GENOMIC DNA]</scope>
    <source>
        <strain evidence="2 3">11</strain>
    </source>
</reference>
<dbReference type="GO" id="GO:0016853">
    <property type="term" value="F:isomerase activity"/>
    <property type="evidence" value="ECO:0007669"/>
    <property type="project" value="UniProtKB-KW"/>
</dbReference>
<dbReference type="Proteomes" id="UP000193834">
    <property type="component" value="Unassembled WGS sequence"/>
</dbReference>
<evidence type="ECO:0000313" key="3">
    <source>
        <dbReference type="Proteomes" id="UP000193834"/>
    </source>
</evidence>
<accession>A0A1X7IVJ8</accession>
<proteinExistence type="predicted"/>
<dbReference type="RefSeq" id="WP_085493079.1">
    <property type="nucleotide sequence ID" value="NZ_FXAZ01000001.1"/>
</dbReference>
<feature type="domain" description="Xylose isomerase-like TIM barrel" evidence="1">
    <location>
        <begin position="27"/>
        <end position="263"/>
    </location>
</feature>
<dbReference type="Pfam" id="PF01261">
    <property type="entry name" value="AP_endonuc_2"/>
    <property type="match status" value="1"/>
</dbReference>
<dbReference type="STRING" id="1852522.SAMN06295960_0870"/>
<organism evidence="2 3">
    <name type="scientific">Paenibacillus aquistagni</name>
    <dbReference type="NCBI Taxonomy" id="1852522"/>
    <lineage>
        <taxon>Bacteria</taxon>
        <taxon>Bacillati</taxon>
        <taxon>Bacillota</taxon>
        <taxon>Bacilli</taxon>
        <taxon>Bacillales</taxon>
        <taxon>Paenibacillaceae</taxon>
        <taxon>Paenibacillus</taxon>
    </lineage>
</organism>
<dbReference type="AlphaFoldDB" id="A0A1X7IVJ8"/>
<dbReference type="InterPro" id="IPR036237">
    <property type="entry name" value="Xyl_isomerase-like_sf"/>
</dbReference>
<keyword evidence="3" id="KW-1185">Reference proteome</keyword>
<dbReference type="InterPro" id="IPR013022">
    <property type="entry name" value="Xyl_isomerase-like_TIM-brl"/>
</dbReference>
<protein>
    <submittedName>
        <fullName evidence="2">Sugar phosphate isomerase/epimerase</fullName>
    </submittedName>
</protein>
<evidence type="ECO:0000313" key="2">
    <source>
        <dbReference type="EMBL" id="SMG19098.1"/>
    </source>
</evidence>
<dbReference type="InterPro" id="IPR050312">
    <property type="entry name" value="IolE/XylAMocC-like"/>
</dbReference>
<keyword evidence="2" id="KW-0413">Isomerase</keyword>
<dbReference type="SUPFAM" id="SSF51658">
    <property type="entry name" value="Xylose isomerase-like"/>
    <property type="match status" value="1"/>
</dbReference>
<sequence length="279" mass="31399">MEFTLSMWSVHRTTREHQWTVLDFLSYCHDQGIKQVELLDVFWKDVDEELPDVKSYLDQHDMKAISYAVSNDFVNQDPALRQAALDKITCAFPIAIALEAKVIRVFSGNLNGDIAYEEAQQWIVEGLSSAANEAERLGLTLCLENHGLLAGTGTQIQSIIDQVASPALRSTFDTGNFLLVDENPLEALHKLLPYIHHVHLKDFAVTEGGRYRSLSGLAYEGRVLGEGIAQIEPILRALHDYGYSNGIVLEYEGLEDERTGIQQCLAAFQNMMQRMEVKR</sequence>
<dbReference type="Gene3D" id="3.20.20.150">
    <property type="entry name" value="Divalent-metal-dependent TIM barrel enzymes"/>
    <property type="match status" value="1"/>
</dbReference>
<evidence type="ECO:0000259" key="1">
    <source>
        <dbReference type="Pfam" id="PF01261"/>
    </source>
</evidence>